<dbReference type="Proteomes" id="UP000177354">
    <property type="component" value="Unassembled WGS sequence"/>
</dbReference>
<gene>
    <name evidence="2" type="ORF">A2777_05900</name>
</gene>
<dbReference type="PANTHER" id="PTHR43179:SF7">
    <property type="entry name" value="RHAMNOSYLTRANSFERASE WBBL"/>
    <property type="match status" value="1"/>
</dbReference>
<name>A0A1F5Z2C8_9BACT</name>
<accession>A0A1F5Z2C8</accession>
<dbReference type="PANTHER" id="PTHR43179">
    <property type="entry name" value="RHAMNOSYLTRANSFERASE WBBL"/>
    <property type="match status" value="1"/>
</dbReference>
<protein>
    <recommendedName>
        <fullName evidence="1">Glycosyltransferase 2-like domain-containing protein</fullName>
    </recommendedName>
</protein>
<evidence type="ECO:0000259" key="1">
    <source>
        <dbReference type="Pfam" id="PF00535"/>
    </source>
</evidence>
<organism evidence="2 3">
    <name type="scientific">Candidatus Gottesmanbacteria bacterium RIFCSPHIGHO2_01_FULL_40_15</name>
    <dbReference type="NCBI Taxonomy" id="1798376"/>
    <lineage>
        <taxon>Bacteria</taxon>
        <taxon>Candidatus Gottesmaniibacteriota</taxon>
    </lineage>
</organism>
<dbReference type="Gene3D" id="3.90.550.10">
    <property type="entry name" value="Spore Coat Polysaccharide Biosynthesis Protein SpsA, Chain A"/>
    <property type="match status" value="1"/>
</dbReference>
<dbReference type="Pfam" id="PF00535">
    <property type="entry name" value="Glycos_transf_2"/>
    <property type="match status" value="1"/>
</dbReference>
<feature type="domain" description="Glycosyltransferase 2-like" evidence="1">
    <location>
        <begin position="9"/>
        <end position="176"/>
    </location>
</feature>
<evidence type="ECO:0000313" key="2">
    <source>
        <dbReference type="EMBL" id="OGG06484.1"/>
    </source>
</evidence>
<dbReference type="AlphaFoldDB" id="A0A1F5Z2C8"/>
<reference evidence="2 3" key="1">
    <citation type="journal article" date="2016" name="Nat. Commun.">
        <title>Thousands of microbial genomes shed light on interconnected biogeochemical processes in an aquifer system.</title>
        <authorList>
            <person name="Anantharaman K."/>
            <person name="Brown C.T."/>
            <person name="Hug L.A."/>
            <person name="Sharon I."/>
            <person name="Castelle C.J."/>
            <person name="Probst A.J."/>
            <person name="Thomas B.C."/>
            <person name="Singh A."/>
            <person name="Wilkins M.J."/>
            <person name="Karaoz U."/>
            <person name="Brodie E.L."/>
            <person name="Williams K.H."/>
            <person name="Hubbard S.S."/>
            <person name="Banfield J.F."/>
        </authorList>
    </citation>
    <scope>NUCLEOTIDE SEQUENCE [LARGE SCALE GENOMIC DNA]</scope>
</reference>
<proteinExistence type="predicted"/>
<dbReference type="EMBL" id="MFJF01000015">
    <property type="protein sequence ID" value="OGG06484.1"/>
    <property type="molecule type" value="Genomic_DNA"/>
</dbReference>
<dbReference type="SUPFAM" id="SSF53448">
    <property type="entry name" value="Nucleotide-diphospho-sugar transferases"/>
    <property type="match status" value="1"/>
</dbReference>
<sequence length="303" mass="34355">MVKRYLLDVIIVSFNTATLLRQALQSVQTEVVENNIKEGTRITVIDNASTDGTSQMVRKNFPGVSLIVNNKNTGFAKANNQAIRKTSGKYILLLNSDAIVGKKAINALINELEINSKAGGSGPRLVNFDGGNQPSFGFFPTPWRVLFWMLFIDDIKFISDFFKPYHARHDFFYRRRRTVDWLSGACILVRREAFEKAGLFDESIFMYGEEVEFFYRMKKSGFEAIFTPNAIVRHKKGGSGRGTESGIVEEYLFIVHFYRIYFPGLVVPVRFLLKLGALLRMILFAIIGPTKKVSLYAKAFKVA</sequence>
<dbReference type="InterPro" id="IPR001173">
    <property type="entry name" value="Glyco_trans_2-like"/>
</dbReference>
<dbReference type="InterPro" id="IPR029044">
    <property type="entry name" value="Nucleotide-diphossugar_trans"/>
</dbReference>
<dbReference type="CDD" id="cd04186">
    <property type="entry name" value="GT_2_like_c"/>
    <property type="match status" value="1"/>
</dbReference>
<comment type="caution">
    <text evidence="2">The sequence shown here is derived from an EMBL/GenBank/DDBJ whole genome shotgun (WGS) entry which is preliminary data.</text>
</comment>
<evidence type="ECO:0000313" key="3">
    <source>
        <dbReference type="Proteomes" id="UP000177354"/>
    </source>
</evidence>